<dbReference type="Gene3D" id="3.40.50.720">
    <property type="entry name" value="NAD(P)-binding Rossmann-like Domain"/>
    <property type="match status" value="1"/>
</dbReference>
<keyword evidence="3" id="KW-1185">Reference proteome</keyword>
<dbReference type="Proteomes" id="UP000740926">
    <property type="component" value="Unassembled WGS sequence"/>
</dbReference>
<name>A0A9P6XWS9_9FUNG</name>
<evidence type="ECO:0008006" key="4">
    <source>
        <dbReference type="Google" id="ProtNLM"/>
    </source>
</evidence>
<feature type="compositionally biased region" description="Low complexity" evidence="1">
    <location>
        <begin position="25"/>
        <end position="35"/>
    </location>
</feature>
<proteinExistence type="predicted"/>
<evidence type="ECO:0000256" key="1">
    <source>
        <dbReference type="SAM" id="MobiDB-lite"/>
    </source>
</evidence>
<reference evidence="2 3" key="1">
    <citation type="journal article" date="2020" name="Microb. Genom.">
        <title>Genetic diversity of clinical and environmental Mucorales isolates obtained from an investigation of mucormycosis cases among solid organ transplant recipients.</title>
        <authorList>
            <person name="Nguyen M.H."/>
            <person name="Kaul D."/>
            <person name="Muto C."/>
            <person name="Cheng S.J."/>
            <person name="Richter R.A."/>
            <person name="Bruno V.M."/>
            <person name="Liu G."/>
            <person name="Beyhan S."/>
            <person name="Sundermann A.J."/>
            <person name="Mounaud S."/>
            <person name="Pasculle A.W."/>
            <person name="Nierman W.C."/>
            <person name="Driscoll E."/>
            <person name="Cumbie R."/>
            <person name="Clancy C.J."/>
            <person name="Dupont C.L."/>
        </authorList>
    </citation>
    <scope>NUCLEOTIDE SEQUENCE [LARGE SCALE GENOMIC DNA]</scope>
    <source>
        <strain evidence="2 3">GL24</strain>
    </source>
</reference>
<organism evidence="2 3">
    <name type="scientific">Rhizopus delemar</name>
    <dbReference type="NCBI Taxonomy" id="936053"/>
    <lineage>
        <taxon>Eukaryota</taxon>
        <taxon>Fungi</taxon>
        <taxon>Fungi incertae sedis</taxon>
        <taxon>Mucoromycota</taxon>
        <taxon>Mucoromycotina</taxon>
        <taxon>Mucoromycetes</taxon>
        <taxon>Mucorales</taxon>
        <taxon>Mucorineae</taxon>
        <taxon>Rhizopodaceae</taxon>
        <taxon>Rhizopus</taxon>
    </lineage>
</organism>
<accession>A0A9P6XWS9</accession>
<dbReference type="Pfam" id="PF00106">
    <property type="entry name" value="adh_short"/>
    <property type="match status" value="1"/>
</dbReference>
<evidence type="ECO:0000313" key="2">
    <source>
        <dbReference type="EMBL" id="KAG1534252.1"/>
    </source>
</evidence>
<feature type="region of interest" description="Disordered" evidence="1">
    <location>
        <begin position="91"/>
        <end position="135"/>
    </location>
</feature>
<dbReference type="InterPro" id="IPR002347">
    <property type="entry name" value="SDR_fam"/>
</dbReference>
<evidence type="ECO:0000313" key="3">
    <source>
        <dbReference type="Proteomes" id="UP000740926"/>
    </source>
</evidence>
<feature type="compositionally biased region" description="Basic and acidic residues" evidence="1">
    <location>
        <begin position="124"/>
        <end position="135"/>
    </location>
</feature>
<dbReference type="InterPro" id="IPR036291">
    <property type="entry name" value="NAD(P)-bd_dom_sf"/>
</dbReference>
<feature type="region of interest" description="Disordered" evidence="1">
    <location>
        <begin position="1"/>
        <end position="50"/>
    </location>
</feature>
<protein>
    <recommendedName>
        <fullName evidence="4">SDR family NAD(P)-dependent oxidoreductase</fullName>
    </recommendedName>
</protein>
<dbReference type="EMBL" id="JAANIU010008822">
    <property type="protein sequence ID" value="KAG1534252.1"/>
    <property type="molecule type" value="Genomic_DNA"/>
</dbReference>
<dbReference type="AlphaFoldDB" id="A0A9P6XWS9"/>
<dbReference type="SUPFAM" id="SSF51735">
    <property type="entry name" value="NAD(P)-binding Rossmann-fold domains"/>
    <property type="match status" value="1"/>
</dbReference>
<sequence length="135" mass="14175">MPDEPGSAAAHRLGDLFGAAEDPQRLGQPAPRAGAGAQGLTGRGHNQQRESMTQANVALVTGGSAGIGAEICRSMLDAGYEVISMARRAADFSHPRLHNMQPRYPQRRRHLAQPAAAGHAGRTARPDPDPPGRGD</sequence>
<comment type="caution">
    <text evidence="2">The sequence shown here is derived from an EMBL/GenBank/DDBJ whole genome shotgun (WGS) entry which is preliminary data.</text>
</comment>
<gene>
    <name evidence="2" type="ORF">G6F50_015612</name>
</gene>